<dbReference type="RefSeq" id="WP_305170321.1">
    <property type="nucleotide sequence ID" value="NZ_JAUUUU010000003.1"/>
</dbReference>
<comment type="caution">
    <text evidence="2">The sequence shown here is derived from an EMBL/GenBank/DDBJ whole genome shotgun (WGS) entry which is preliminary data.</text>
</comment>
<keyword evidence="3" id="KW-1185">Reference proteome</keyword>
<evidence type="ECO:0000313" key="2">
    <source>
        <dbReference type="EMBL" id="MDP1520748.1"/>
    </source>
</evidence>
<accession>A0AAW8B4B9</accession>
<reference evidence="2" key="2">
    <citation type="submission" date="2023-08" db="EMBL/GenBank/DDBJ databases">
        <authorList>
            <person name="Luo J."/>
        </authorList>
    </citation>
    <scope>NUCLEOTIDE SEQUENCE</scope>
    <source>
        <strain evidence="2">DSM 25064</strain>
    </source>
</reference>
<gene>
    <name evidence="2" type="ORF">Q8A57_07205</name>
</gene>
<dbReference type="Proteomes" id="UP001178354">
    <property type="component" value="Unassembled WGS sequence"/>
</dbReference>
<sequence length="57" mass="6950">MSPLDNGTYTGPERRSDQRRKKTDRREDIRFEPSKDDRRQGKGRRKSDGDLWRQREE</sequence>
<dbReference type="AlphaFoldDB" id="A0AAW8B4B9"/>
<protein>
    <submittedName>
        <fullName evidence="2">Uncharacterized protein</fullName>
    </submittedName>
</protein>
<feature type="region of interest" description="Disordered" evidence="1">
    <location>
        <begin position="1"/>
        <end position="57"/>
    </location>
</feature>
<evidence type="ECO:0000313" key="3">
    <source>
        <dbReference type="Proteomes" id="UP001178354"/>
    </source>
</evidence>
<organism evidence="2 3">
    <name type="scientific">Porticoccus litoralis</name>
    <dbReference type="NCBI Taxonomy" id="434086"/>
    <lineage>
        <taxon>Bacteria</taxon>
        <taxon>Pseudomonadati</taxon>
        <taxon>Pseudomonadota</taxon>
        <taxon>Gammaproteobacteria</taxon>
        <taxon>Cellvibrionales</taxon>
        <taxon>Porticoccaceae</taxon>
        <taxon>Porticoccus</taxon>
    </lineage>
</organism>
<reference evidence="2" key="1">
    <citation type="journal article" date="2010" name="Int. J. Syst. Evol. Microbiol.">
        <title>Porticoccus litoralis gen. nov., sp. nov., a gammaproteobacterium isolated from the Yellow Sea.</title>
        <authorList>
            <person name="Oh H.M."/>
            <person name="Kim H."/>
            <person name="Kim K.M."/>
            <person name="Min G.S."/>
            <person name="Cho J.C."/>
        </authorList>
    </citation>
    <scope>NUCLEOTIDE SEQUENCE</scope>
    <source>
        <strain evidence="2">DSM 25064</strain>
    </source>
</reference>
<dbReference type="EMBL" id="JAUUUU010000003">
    <property type="protein sequence ID" value="MDP1520748.1"/>
    <property type="molecule type" value="Genomic_DNA"/>
</dbReference>
<evidence type="ECO:0000256" key="1">
    <source>
        <dbReference type="SAM" id="MobiDB-lite"/>
    </source>
</evidence>
<name>A0AAW8B4B9_9GAMM</name>
<feature type="compositionally biased region" description="Basic and acidic residues" evidence="1">
    <location>
        <begin position="24"/>
        <end position="57"/>
    </location>
</feature>
<proteinExistence type="predicted"/>